<feature type="domain" description="Deoxyribonuclease NucA/NucB" evidence="2">
    <location>
        <begin position="344"/>
        <end position="428"/>
    </location>
</feature>
<organism evidence="3 4">
    <name type="scientific">Streptomyces griseoluteus</name>
    <dbReference type="NCBI Taxonomy" id="29306"/>
    <lineage>
        <taxon>Bacteria</taxon>
        <taxon>Bacillati</taxon>
        <taxon>Actinomycetota</taxon>
        <taxon>Actinomycetes</taxon>
        <taxon>Kitasatosporales</taxon>
        <taxon>Streptomycetaceae</taxon>
        <taxon>Streptomyces</taxon>
    </lineage>
</organism>
<dbReference type="AlphaFoldDB" id="A0A4Z1CX04"/>
<dbReference type="InterPro" id="IPR029476">
    <property type="entry name" value="DNase_NucA_NucB"/>
</dbReference>
<keyword evidence="4" id="KW-1185">Reference proteome</keyword>
<dbReference type="Pfam" id="PF14040">
    <property type="entry name" value="DNase_NucA_NucB"/>
    <property type="match status" value="1"/>
</dbReference>
<evidence type="ECO:0000256" key="1">
    <source>
        <dbReference type="SAM" id="SignalP"/>
    </source>
</evidence>
<dbReference type="GeneID" id="91534622"/>
<evidence type="ECO:0000313" key="3">
    <source>
        <dbReference type="EMBL" id="TGN73567.1"/>
    </source>
</evidence>
<sequence length="432" mass="46580">MNTGTSPIRVARKTATATTTALVLLTTVGTSAGHAASTANDRAPGARTVFVDASSVPADALRGLGKALPYAEYARSLGVTSPALAAAPGPAPDGEQDLRQECATHAAQAKAAAGWIKSRFESCQKRPFDLVLRDVRGTTTLGRLKFDQWVLGFAYDGSRRVDYLASIENIIVQPIPTEDATKWRLGQHFHHNVNASESDPDPQVTAPQTTERDELLGVWDSQPHWNLAYVSPDKGPLFDQGNQQRVFSTVSMDLSASSPNAAPFTEGGGVYNSSVRYDYAGKIAGKFQGTVFTGARVELVMSQADPAVNESALHIYDALNRPERTFPSWPGKSVPGTKEPLHREVNATKIDANREKSIGECKKVWGNYAGSGLQCDEYPFASTKEGSTKGDTRFSVRLIDGPDNRRGGERLAAAYTLNRVLGGDAFYMKITN</sequence>
<keyword evidence="1" id="KW-0732">Signal</keyword>
<comment type="caution">
    <text evidence="3">The sequence shown here is derived from an EMBL/GenBank/DDBJ whole genome shotgun (WGS) entry which is preliminary data.</text>
</comment>
<dbReference type="RefSeq" id="WP_135794660.1">
    <property type="nucleotide sequence ID" value="NZ_BNBQ01000018.1"/>
</dbReference>
<evidence type="ECO:0000313" key="4">
    <source>
        <dbReference type="Proteomes" id="UP000298513"/>
    </source>
</evidence>
<protein>
    <recommendedName>
        <fullName evidence="2">Deoxyribonuclease NucA/NucB domain-containing protein</fullName>
    </recommendedName>
</protein>
<reference evidence="3 4" key="1">
    <citation type="submission" date="2019-04" db="EMBL/GenBank/DDBJ databases">
        <title>Streptomyces sp. nov. Bv016 isolated from bark of Buahinia variegata.</title>
        <authorList>
            <person name="Kanchanasin P."/>
            <person name="Tanasupawat S."/>
            <person name="Yuki M."/>
            <person name="Kudo T."/>
        </authorList>
    </citation>
    <scope>NUCLEOTIDE SEQUENCE [LARGE SCALE GENOMIC DNA]</scope>
    <source>
        <strain evidence="3 4">JCM 4765</strain>
    </source>
</reference>
<feature type="signal peptide" evidence="1">
    <location>
        <begin position="1"/>
        <end position="35"/>
    </location>
</feature>
<dbReference type="EMBL" id="SRRU01000018">
    <property type="protein sequence ID" value="TGN73567.1"/>
    <property type="molecule type" value="Genomic_DNA"/>
</dbReference>
<accession>A0A4Z1CX04</accession>
<dbReference type="Proteomes" id="UP000298513">
    <property type="component" value="Unassembled WGS sequence"/>
</dbReference>
<evidence type="ECO:0000259" key="2">
    <source>
        <dbReference type="Pfam" id="PF14040"/>
    </source>
</evidence>
<gene>
    <name evidence="3" type="ORF">E5082_31700</name>
</gene>
<proteinExistence type="predicted"/>
<feature type="chain" id="PRO_5021449483" description="Deoxyribonuclease NucA/NucB domain-containing protein" evidence="1">
    <location>
        <begin position="36"/>
        <end position="432"/>
    </location>
</feature>
<name>A0A4Z1CX04_STRGP</name>